<dbReference type="InterPro" id="IPR038063">
    <property type="entry name" value="Transpep_catalytic_dom"/>
</dbReference>
<evidence type="ECO:0000256" key="3">
    <source>
        <dbReference type="ARBA" id="ARBA00022679"/>
    </source>
</evidence>
<sequence>MKSKKPKQLLPKRLIAFLLAILPAASISSFNVIENTSSVNEPIGGTDTPSQTTHMTSLVLPTFEGAIAHKKPEALLVRAIELIRSGKLEDAQLALNQLITAYPNYKLAYLIQGDLLLARQHAISTLGNLASAQPNDLSDLRHEAKVRVDHYVSDIPTEEVPSNAVKLADSQKYILAVDVVKSRMFVYQNVNGLPKRIDDFYITIGKNGFDKYVEGDQRTPLGVYFVTSELAKSTLPDMYGDAAFPLNYPNEWDKRENRTGHGIWIHGSPSGTYSRPPLSSNGCVALTNPDLGALRKYLQVGITPVIISKNFQWVKAGDQAQLKSSLESNIESWRKDWESLNTQRYLSHYADSFKNSTADLSTWKAQKSAVNATRKWLKVGVKNLSLFAYPGKSDLVVATFEQNYESDVVSGTSIKRQYWQRFGNDWKIVFEDAA</sequence>
<evidence type="ECO:0000256" key="8">
    <source>
        <dbReference type="SAM" id="SignalP"/>
    </source>
</evidence>
<comment type="similarity">
    <text evidence="2">Belongs to the YkuD family.</text>
</comment>
<protein>
    <submittedName>
        <fullName evidence="10">L,D-transpeptidase family protein</fullName>
    </submittedName>
</protein>
<comment type="caution">
    <text evidence="10">The sequence shown here is derived from an EMBL/GenBank/DDBJ whole genome shotgun (WGS) entry which is preliminary data.</text>
</comment>
<dbReference type="Pfam" id="PF03734">
    <property type="entry name" value="YkuD"/>
    <property type="match status" value="1"/>
</dbReference>
<evidence type="ECO:0000256" key="5">
    <source>
        <dbReference type="ARBA" id="ARBA00022984"/>
    </source>
</evidence>
<evidence type="ECO:0000256" key="6">
    <source>
        <dbReference type="ARBA" id="ARBA00023316"/>
    </source>
</evidence>
<feature type="domain" description="L,D-TPase catalytic" evidence="9">
    <location>
        <begin position="173"/>
        <end position="308"/>
    </location>
</feature>
<evidence type="ECO:0000259" key="9">
    <source>
        <dbReference type="PROSITE" id="PS52029"/>
    </source>
</evidence>
<keyword evidence="8" id="KW-0732">Signal</keyword>
<evidence type="ECO:0000256" key="2">
    <source>
        <dbReference type="ARBA" id="ARBA00005992"/>
    </source>
</evidence>
<dbReference type="InterPro" id="IPR005490">
    <property type="entry name" value="LD_TPept_cat_dom"/>
</dbReference>
<keyword evidence="6 7" id="KW-0961">Cell wall biogenesis/degradation</keyword>
<keyword evidence="4 7" id="KW-0133">Cell shape</keyword>
<reference evidence="10" key="1">
    <citation type="submission" date="2021-10" db="EMBL/GenBank/DDBJ databases">
        <title>The complete genome sequence of Leeia sp. TBRC 13508.</title>
        <authorList>
            <person name="Charoenyingcharoen P."/>
            <person name="Yukphan P."/>
        </authorList>
    </citation>
    <scope>NUCLEOTIDE SEQUENCE</scope>
    <source>
        <strain evidence="10">TBRC 13508</strain>
    </source>
</reference>
<dbReference type="RefSeq" id="WP_227180267.1">
    <property type="nucleotide sequence ID" value="NZ_JAJBZT010000004.1"/>
</dbReference>
<dbReference type="PANTHER" id="PTHR36699:SF1">
    <property type="entry name" value="L,D-TRANSPEPTIDASE YAFK-RELATED"/>
    <property type="match status" value="1"/>
</dbReference>
<dbReference type="Proteomes" id="UP001165395">
    <property type="component" value="Unassembled WGS sequence"/>
</dbReference>
<keyword evidence="11" id="KW-1185">Reference proteome</keyword>
<dbReference type="SUPFAM" id="SSF54427">
    <property type="entry name" value="NTF2-like"/>
    <property type="match status" value="1"/>
</dbReference>
<evidence type="ECO:0000256" key="7">
    <source>
        <dbReference type="PROSITE-ProRule" id="PRU01373"/>
    </source>
</evidence>
<dbReference type="InterPro" id="IPR032710">
    <property type="entry name" value="NTF2-like_dom_sf"/>
</dbReference>
<dbReference type="InterPro" id="IPR056203">
    <property type="entry name" value="Cds6_C"/>
</dbReference>
<accession>A0ABS8D5N8</accession>
<dbReference type="CDD" id="cd16913">
    <property type="entry name" value="YkuD_like"/>
    <property type="match status" value="1"/>
</dbReference>
<name>A0ABS8D5N8_9NEIS</name>
<gene>
    <name evidence="10" type="ORF">LIN78_07970</name>
</gene>
<evidence type="ECO:0000313" key="10">
    <source>
        <dbReference type="EMBL" id="MCB6183482.1"/>
    </source>
</evidence>
<feature type="active site" description="Proton donor/acceptor" evidence="7">
    <location>
        <position position="266"/>
    </location>
</feature>
<organism evidence="10 11">
    <name type="scientific">Leeia speluncae</name>
    <dbReference type="NCBI Taxonomy" id="2884804"/>
    <lineage>
        <taxon>Bacteria</taxon>
        <taxon>Pseudomonadati</taxon>
        <taxon>Pseudomonadota</taxon>
        <taxon>Betaproteobacteria</taxon>
        <taxon>Neisseriales</taxon>
        <taxon>Leeiaceae</taxon>
        <taxon>Leeia</taxon>
    </lineage>
</organism>
<dbReference type="InterPro" id="IPR011990">
    <property type="entry name" value="TPR-like_helical_dom_sf"/>
</dbReference>
<feature type="chain" id="PRO_5046308786" evidence="8">
    <location>
        <begin position="29"/>
        <end position="434"/>
    </location>
</feature>
<evidence type="ECO:0000313" key="11">
    <source>
        <dbReference type="Proteomes" id="UP001165395"/>
    </source>
</evidence>
<feature type="signal peptide" evidence="8">
    <location>
        <begin position="1"/>
        <end position="28"/>
    </location>
</feature>
<dbReference type="SUPFAM" id="SSF48452">
    <property type="entry name" value="TPR-like"/>
    <property type="match status" value="1"/>
</dbReference>
<keyword evidence="5 7" id="KW-0573">Peptidoglycan synthesis</keyword>
<feature type="active site" description="Nucleophile" evidence="7">
    <location>
        <position position="283"/>
    </location>
</feature>
<evidence type="ECO:0000256" key="4">
    <source>
        <dbReference type="ARBA" id="ARBA00022960"/>
    </source>
</evidence>
<dbReference type="SUPFAM" id="SSF141523">
    <property type="entry name" value="L,D-transpeptidase catalytic domain-like"/>
    <property type="match status" value="1"/>
</dbReference>
<proteinExistence type="inferred from homology"/>
<dbReference type="Gene3D" id="2.40.440.10">
    <property type="entry name" value="L,D-transpeptidase catalytic domain-like"/>
    <property type="match status" value="1"/>
</dbReference>
<dbReference type="PANTHER" id="PTHR36699">
    <property type="entry name" value="LD-TRANSPEPTIDASE"/>
    <property type="match status" value="1"/>
</dbReference>
<dbReference type="PROSITE" id="PS52029">
    <property type="entry name" value="LD_TPASE"/>
    <property type="match status" value="1"/>
</dbReference>
<dbReference type="EMBL" id="JAJBZT010000004">
    <property type="protein sequence ID" value="MCB6183482.1"/>
    <property type="molecule type" value="Genomic_DNA"/>
</dbReference>
<dbReference type="Pfam" id="PF24125">
    <property type="entry name" value="Cds6_C"/>
    <property type="match status" value="1"/>
</dbReference>
<keyword evidence="3" id="KW-0808">Transferase</keyword>
<evidence type="ECO:0000256" key="1">
    <source>
        <dbReference type="ARBA" id="ARBA00004752"/>
    </source>
</evidence>
<comment type="pathway">
    <text evidence="1 7">Cell wall biogenesis; peptidoglycan biosynthesis.</text>
</comment>